<dbReference type="PANTHER" id="PTHR46943">
    <property type="entry name" value="PENTRAXIN-RELATED PROTEIN PTX3"/>
    <property type="match status" value="1"/>
</dbReference>
<name>A0A0N9I1N5_9PSEU</name>
<dbReference type="OrthoDB" id="324838at2"/>
<evidence type="ECO:0000256" key="3">
    <source>
        <dbReference type="SAM" id="SignalP"/>
    </source>
</evidence>
<dbReference type="GO" id="GO:0006955">
    <property type="term" value="P:immune response"/>
    <property type="evidence" value="ECO:0007669"/>
    <property type="project" value="InterPro"/>
</dbReference>
<dbReference type="InterPro" id="IPR042837">
    <property type="entry name" value="PTX3"/>
</dbReference>
<dbReference type="Proteomes" id="UP000063699">
    <property type="component" value="Chromosome"/>
</dbReference>
<dbReference type="Pfam" id="PF13385">
    <property type="entry name" value="Laminin_G_3"/>
    <property type="match status" value="2"/>
</dbReference>
<keyword evidence="1 3" id="KW-0732">Signal</keyword>
<keyword evidence="6" id="KW-1185">Reference proteome</keyword>
<keyword evidence="2" id="KW-1015">Disulfide bond</keyword>
<dbReference type="InterPro" id="IPR013320">
    <property type="entry name" value="ConA-like_dom_sf"/>
</dbReference>
<feature type="signal peptide" evidence="3">
    <location>
        <begin position="1"/>
        <end position="29"/>
    </location>
</feature>
<protein>
    <recommendedName>
        <fullName evidence="4">LamG-like jellyroll fold domain-containing protein</fullName>
    </recommendedName>
</protein>
<feature type="chain" id="PRO_5006035748" description="LamG-like jellyroll fold domain-containing protein" evidence="3">
    <location>
        <begin position="30"/>
        <end position="1337"/>
    </location>
</feature>
<dbReference type="InterPro" id="IPR006558">
    <property type="entry name" value="LamG-like"/>
</dbReference>
<evidence type="ECO:0000259" key="4">
    <source>
        <dbReference type="SMART" id="SM00560"/>
    </source>
</evidence>
<dbReference type="RefSeq" id="WP_054291656.1">
    <property type="nucleotide sequence ID" value="NZ_CP012752.1"/>
</dbReference>
<sequence>MRRRIAVLGLVAAQTVLGLVVTGTGVAQAAPVDQSPLARAKATGQRVELPGRTTATGQAFVNPDGTTTMEQHVVPVRGRKDGKWAPIDTSLRFSGSGVVQAAGAVETSFSPGGSGAMVRIAEGDKYVEMTWPRPLPKPELAKDTALYRDVLPGVDLKLRAVPQGFAKVLVVKDRRAAGNPELAKLSFGIRSGGVSVRRTSESTVEAADASGGVVFRAGQARMWDSGTAKKRSAVPVELAGDRIAVVPDQSLLTAPDTTYPVEIDPDWSAGRAAWAMVYGVPDRFRSQAYWFGDGDNIAKVGYSAWESPVVQARSFFQFDTAGLIGKNILGAEFNALETYAPSCKAKPVILNETGAIHPGTTWINQPWIGQQLGSHNVAAGYDASCPAKWLGFDVVKAVRNSANPLGPSNTTTVALIAADEGPGASLWWKKFDPNNVKLSVTYNTVPNAPLYKTTDGKECKVVPNQSYITRTGPTLKAIPTDPDGGGVKVEFEWYVKNGAHKGGTTTLSQSSGSTFGVTIPATAFKNGETISWRARTTDTIDTSAWSNWCDATIDTDRPAKPPLVSSPDFPRDGVGGGLGQTGRFLLEPNGVTDVVAYEYDLHDQPQRRVEAGPDGKATALVTPPDDTYYDLYVRSVDRAGNISDRSEPYHFRPGAGTPPVNAWRLNGYYGDLNAFDSSGNGNHGKLSASGASWTTGRQDDAVVFNGSGYVATTKPAVRTDATFTVAAWVRTDATPTGWQAVVSQDGPQVSGFFLEMDPATRKWVFALPSTQAPDSPRRFAEADRPVVVGRWTHLVGVFDQATGTVSLYVDGVKQARTGVQTTPWNATGGVQIGRLWYASRYTDLFHGAVDEVRFYSRMLSEKEVHALATAPTTGEGAWTLDGGGKDFSGNNRVAAPAGGVTWSPVAAVGTGSVALDGTSGYLDTQQQAVRTDNSFTVSAYARITGDTGDWQTVVSQDGPKASGFSLRYRSDTKRWSFGVSTADADLPATVAADSAQEAAVGEWTQLTGVYDEAKRQIRLYVNSAISASTPIPPDKRFTHVPGSLVIGRAKLAGKPGRFLKGSVDHVTAYTGVRTEDQIKEDARTPPLPHPTVYSGQFTRWVANGGEHTFTLGEPVRGARFEAGLGFPAEQGAPDTRMLYSCLSGADEFPSTDPACEQKRVNGEIGLVYTVPPANVATTPIHRCKVTRNGERFASRHADCEGQTNEGLLGHAKAYQYLTRYRDIDGLGERRSGAHRVPASYRPDISLGVIATGHLPGTVGLRVCQDGTDTFLSVQDDCEGKQHVEWTGAIWSSPPPDAESAQLLRCRVTGAGELFESLDPGCEGQAIDRSLGYVLVRP</sequence>
<proteinExistence type="predicted"/>
<feature type="domain" description="LamG-like jellyroll fold" evidence="4">
    <location>
        <begin position="721"/>
        <end position="862"/>
    </location>
</feature>
<accession>A0A0N9I1N5</accession>
<evidence type="ECO:0000313" key="6">
    <source>
        <dbReference type="Proteomes" id="UP000063699"/>
    </source>
</evidence>
<dbReference type="SMART" id="SM00560">
    <property type="entry name" value="LamGL"/>
    <property type="match status" value="2"/>
</dbReference>
<dbReference type="Gene3D" id="2.60.120.200">
    <property type="match status" value="2"/>
</dbReference>
<dbReference type="PANTHER" id="PTHR46943:SF1">
    <property type="entry name" value="PENTRAXIN-RELATED PROTEIN PTX3"/>
    <property type="match status" value="1"/>
</dbReference>
<dbReference type="SUPFAM" id="SSF49899">
    <property type="entry name" value="Concanavalin A-like lectins/glucanases"/>
    <property type="match status" value="2"/>
</dbReference>
<evidence type="ECO:0000313" key="5">
    <source>
        <dbReference type="EMBL" id="ALG09752.1"/>
    </source>
</evidence>
<dbReference type="STRING" id="860235.AOZ06_25170"/>
<feature type="domain" description="LamG-like jellyroll fold" evidence="4">
    <location>
        <begin position="933"/>
        <end position="1076"/>
    </location>
</feature>
<evidence type="ECO:0000256" key="2">
    <source>
        <dbReference type="ARBA" id="ARBA00023157"/>
    </source>
</evidence>
<dbReference type="KEGG" id="kphy:AOZ06_25170"/>
<reference evidence="5 6" key="1">
    <citation type="submission" date="2015-07" db="EMBL/GenBank/DDBJ databases">
        <title>Genome sequencing of Kibdelosporangium phytohabitans.</title>
        <authorList>
            <person name="Qin S."/>
            <person name="Xing K."/>
        </authorList>
    </citation>
    <scope>NUCLEOTIDE SEQUENCE [LARGE SCALE GENOMIC DNA]</scope>
    <source>
        <strain evidence="5 6">KLBMP1111</strain>
    </source>
</reference>
<gene>
    <name evidence="5" type="ORF">AOZ06_25170</name>
</gene>
<dbReference type="EMBL" id="CP012752">
    <property type="protein sequence ID" value="ALG09752.1"/>
    <property type="molecule type" value="Genomic_DNA"/>
</dbReference>
<organism evidence="5 6">
    <name type="scientific">Kibdelosporangium phytohabitans</name>
    <dbReference type="NCBI Taxonomy" id="860235"/>
    <lineage>
        <taxon>Bacteria</taxon>
        <taxon>Bacillati</taxon>
        <taxon>Actinomycetota</taxon>
        <taxon>Actinomycetes</taxon>
        <taxon>Pseudonocardiales</taxon>
        <taxon>Pseudonocardiaceae</taxon>
        <taxon>Kibdelosporangium</taxon>
    </lineage>
</organism>
<evidence type="ECO:0000256" key="1">
    <source>
        <dbReference type="ARBA" id="ARBA00022729"/>
    </source>
</evidence>